<protein>
    <submittedName>
        <fullName evidence="2">Uncharacterized protein</fullName>
    </submittedName>
</protein>
<proteinExistence type="predicted"/>
<feature type="compositionally biased region" description="Basic and acidic residues" evidence="1">
    <location>
        <begin position="28"/>
        <end position="37"/>
    </location>
</feature>
<accession>Q0V6F7</accession>
<sequence>MKRVLRVENSPSLENEQVARSLACLPGSEKDNKDPKGRTVSPLKIEKGPQRTGKSARDAASRPRTAFDTGMLEEERKMACLVVRYDVVY</sequence>
<feature type="compositionally biased region" description="Basic and acidic residues" evidence="1">
    <location>
        <begin position="44"/>
        <end position="61"/>
    </location>
</feature>
<dbReference type="AlphaFoldDB" id="Q0V6F7"/>
<dbReference type="RefSeq" id="XP_001791093.1">
    <property type="nucleotide sequence ID" value="XM_001791041.1"/>
</dbReference>
<evidence type="ECO:0000313" key="3">
    <source>
        <dbReference type="Proteomes" id="UP000001055"/>
    </source>
</evidence>
<evidence type="ECO:0000256" key="1">
    <source>
        <dbReference type="SAM" id="MobiDB-lite"/>
    </source>
</evidence>
<dbReference type="EMBL" id="CH445325">
    <property type="protein sequence ID" value="EAT91902.1"/>
    <property type="molecule type" value="Genomic_DNA"/>
</dbReference>
<name>Q0V6F7_PHANO</name>
<dbReference type="KEGG" id="pno:SNOG_00407"/>
<gene>
    <name evidence="2" type="ORF">SNOG_00407</name>
</gene>
<dbReference type="InParanoid" id="Q0V6F7"/>
<evidence type="ECO:0000313" key="2">
    <source>
        <dbReference type="EMBL" id="EAT91902.1"/>
    </source>
</evidence>
<feature type="region of interest" description="Disordered" evidence="1">
    <location>
        <begin position="23"/>
        <end position="68"/>
    </location>
</feature>
<reference evidence="3" key="1">
    <citation type="journal article" date="2007" name="Plant Cell">
        <title>Dothideomycete-plant interactions illuminated by genome sequencing and EST analysis of the wheat pathogen Stagonospora nodorum.</title>
        <authorList>
            <person name="Hane J.K."/>
            <person name="Lowe R.G."/>
            <person name="Solomon P.S."/>
            <person name="Tan K.C."/>
            <person name="Schoch C.L."/>
            <person name="Spatafora J.W."/>
            <person name="Crous P.W."/>
            <person name="Kodira C."/>
            <person name="Birren B.W."/>
            <person name="Galagan J.E."/>
            <person name="Torriani S.F."/>
            <person name="McDonald B.A."/>
            <person name="Oliver R.P."/>
        </authorList>
    </citation>
    <scope>NUCLEOTIDE SEQUENCE [LARGE SCALE GENOMIC DNA]</scope>
    <source>
        <strain evidence="3">SN15 / ATCC MYA-4574 / FGSC 10173</strain>
    </source>
</reference>
<organism evidence="2 3">
    <name type="scientific">Phaeosphaeria nodorum (strain SN15 / ATCC MYA-4574 / FGSC 10173)</name>
    <name type="common">Glume blotch fungus</name>
    <name type="synonym">Parastagonospora nodorum</name>
    <dbReference type="NCBI Taxonomy" id="321614"/>
    <lineage>
        <taxon>Eukaryota</taxon>
        <taxon>Fungi</taxon>
        <taxon>Dikarya</taxon>
        <taxon>Ascomycota</taxon>
        <taxon>Pezizomycotina</taxon>
        <taxon>Dothideomycetes</taxon>
        <taxon>Pleosporomycetidae</taxon>
        <taxon>Pleosporales</taxon>
        <taxon>Pleosporineae</taxon>
        <taxon>Phaeosphaeriaceae</taxon>
        <taxon>Parastagonospora</taxon>
    </lineage>
</organism>
<dbReference type="Proteomes" id="UP000001055">
    <property type="component" value="Unassembled WGS sequence"/>
</dbReference>
<dbReference type="HOGENOM" id="CLU_2455478_0_0_1"/>
<dbReference type="GeneID" id="5967806"/>